<protein>
    <submittedName>
        <fullName evidence="1">Uncharacterized protein</fullName>
    </submittedName>
</protein>
<dbReference type="AlphaFoldDB" id="A0AAU8K8H2"/>
<name>A0AAU8K8H2_9ACTN</name>
<dbReference type="EMBL" id="CP136798">
    <property type="protein sequence ID" value="XCN12243.1"/>
    <property type="molecule type" value="Genomic_DNA"/>
</dbReference>
<evidence type="ECO:0000313" key="1">
    <source>
        <dbReference type="EMBL" id="XCN12243.1"/>
    </source>
</evidence>
<sequence length="113" mass="12007">MRLTVTDADIARKAVQLGVIEEGQPVPPDMRSRIVAALLQEQMPGVKAADVPVAQSIVVQPGGGVEIDGRPFPWVIQAETIEVTLDPSGSGLVRLTIPTLSVQITKPESEQNS</sequence>
<dbReference type="RefSeq" id="WP_354596072.1">
    <property type="nucleotide sequence ID" value="NZ_CP136798.1"/>
</dbReference>
<organism evidence="1">
    <name type="scientific">Streptomyces sp. JL1001</name>
    <dbReference type="NCBI Taxonomy" id="3078227"/>
    <lineage>
        <taxon>Bacteria</taxon>
        <taxon>Bacillati</taxon>
        <taxon>Actinomycetota</taxon>
        <taxon>Actinomycetes</taxon>
        <taxon>Kitasatosporales</taxon>
        <taxon>Streptomycetaceae</taxon>
        <taxon>Streptomyces</taxon>
    </lineage>
</organism>
<reference evidence="1" key="1">
    <citation type="submission" date="2023-10" db="EMBL/GenBank/DDBJ databases">
        <title>Complete genome sequence of Streptomyces sp. JL1001.</title>
        <authorList>
            <person name="Jiang L."/>
        </authorList>
    </citation>
    <scope>NUCLEOTIDE SEQUENCE</scope>
    <source>
        <strain evidence="1">JL1001</strain>
    </source>
</reference>
<proteinExistence type="predicted"/>
<accession>A0AAU8K8H2</accession>
<gene>
    <name evidence="1" type="ORF">R1Y80_00720</name>
</gene>